<reference evidence="3" key="1">
    <citation type="submission" date="2015-05" db="EMBL/GenBank/DDBJ databases">
        <authorList>
            <person name="Fogelqvist Johan"/>
        </authorList>
    </citation>
    <scope>NUCLEOTIDE SEQUENCE [LARGE SCALE GENOMIC DNA]</scope>
</reference>
<sequence>MAATLPSQDDLIQNPSLSLHESSVEMAPPTAGPTGEDASPENPKEPPPEKASDVRRRSFVILSFWAIALCFGESSVRHAMGLLNELKAWKKRRRERAEAEAKKKAQ</sequence>
<gene>
    <name evidence="2" type="ORF">BN1723_001320</name>
</gene>
<protein>
    <submittedName>
        <fullName evidence="2">Uncharacterized protein</fullName>
    </submittedName>
</protein>
<dbReference type="Proteomes" id="UP000045706">
    <property type="component" value="Unassembled WGS sequence"/>
</dbReference>
<feature type="region of interest" description="Disordered" evidence="1">
    <location>
        <begin position="1"/>
        <end position="54"/>
    </location>
</feature>
<evidence type="ECO:0000313" key="2">
    <source>
        <dbReference type="EMBL" id="CRK48063.1"/>
    </source>
</evidence>
<evidence type="ECO:0000313" key="3">
    <source>
        <dbReference type="Proteomes" id="UP000045706"/>
    </source>
</evidence>
<evidence type="ECO:0000256" key="1">
    <source>
        <dbReference type="SAM" id="MobiDB-lite"/>
    </source>
</evidence>
<proteinExistence type="predicted"/>
<feature type="compositionally biased region" description="Basic and acidic residues" evidence="1">
    <location>
        <begin position="42"/>
        <end position="54"/>
    </location>
</feature>
<accession>A0A0G4NNL6</accession>
<organism evidence="2 3">
    <name type="scientific">Verticillium longisporum</name>
    <name type="common">Verticillium dahliae var. longisporum</name>
    <dbReference type="NCBI Taxonomy" id="100787"/>
    <lineage>
        <taxon>Eukaryota</taxon>
        <taxon>Fungi</taxon>
        <taxon>Dikarya</taxon>
        <taxon>Ascomycota</taxon>
        <taxon>Pezizomycotina</taxon>
        <taxon>Sordariomycetes</taxon>
        <taxon>Hypocreomycetidae</taxon>
        <taxon>Glomerellales</taxon>
        <taxon>Plectosphaerellaceae</taxon>
        <taxon>Verticillium</taxon>
    </lineage>
</organism>
<name>A0A0G4NNL6_VERLO</name>
<dbReference type="AlphaFoldDB" id="A0A0G4NNL6"/>
<feature type="compositionally biased region" description="Polar residues" evidence="1">
    <location>
        <begin position="1"/>
        <end position="21"/>
    </location>
</feature>
<dbReference type="EMBL" id="CVQI01037272">
    <property type="protein sequence ID" value="CRK48063.1"/>
    <property type="molecule type" value="Genomic_DNA"/>
</dbReference>